<feature type="non-terminal residue" evidence="2">
    <location>
        <position position="68"/>
    </location>
</feature>
<reference evidence="2 3" key="1">
    <citation type="journal article" date="2021" name="Nat. Commun.">
        <title>Genetic determinants of endophytism in the Arabidopsis root mycobiome.</title>
        <authorList>
            <person name="Mesny F."/>
            <person name="Miyauchi S."/>
            <person name="Thiergart T."/>
            <person name="Pickel B."/>
            <person name="Atanasova L."/>
            <person name="Karlsson M."/>
            <person name="Huettel B."/>
            <person name="Barry K.W."/>
            <person name="Haridas S."/>
            <person name="Chen C."/>
            <person name="Bauer D."/>
            <person name="Andreopoulos W."/>
            <person name="Pangilinan J."/>
            <person name="LaButti K."/>
            <person name="Riley R."/>
            <person name="Lipzen A."/>
            <person name="Clum A."/>
            <person name="Drula E."/>
            <person name="Henrissat B."/>
            <person name="Kohler A."/>
            <person name="Grigoriev I.V."/>
            <person name="Martin F.M."/>
            <person name="Hacquard S."/>
        </authorList>
    </citation>
    <scope>NUCLEOTIDE SEQUENCE [LARGE SCALE GENOMIC DNA]</scope>
    <source>
        <strain evidence="2 3">MPI-SDFR-AT-0080</strain>
    </source>
</reference>
<protein>
    <recommendedName>
        <fullName evidence="1">Ubiquitin-like domain-containing protein</fullName>
    </recommendedName>
</protein>
<feature type="non-terminal residue" evidence="2">
    <location>
        <position position="1"/>
    </location>
</feature>
<dbReference type="Pfam" id="PF22893">
    <property type="entry name" value="ULD_2"/>
    <property type="match status" value="1"/>
</dbReference>
<organism evidence="2 3">
    <name type="scientific">Macrophomina phaseolina</name>
    <dbReference type="NCBI Taxonomy" id="35725"/>
    <lineage>
        <taxon>Eukaryota</taxon>
        <taxon>Fungi</taxon>
        <taxon>Dikarya</taxon>
        <taxon>Ascomycota</taxon>
        <taxon>Pezizomycotina</taxon>
        <taxon>Dothideomycetes</taxon>
        <taxon>Dothideomycetes incertae sedis</taxon>
        <taxon>Botryosphaeriales</taxon>
        <taxon>Botryosphaeriaceae</taxon>
        <taxon>Macrophomina</taxon>
    </lineage>
</organism>
<accession>A0ABQ8G3J5</accession>
<feature type="domain" description="Ubiquitin-like" evidence="1">
    <location>
        <begin position="3"/>
        <end position="68"/>
    </location>
</feature>
<sequence length="68" mass="7892">LDFVDVLDRRFSFPWRYCCTWKGMEDLIKQAFTSNASICQRVYKGNYDLIGPDGATILPMLWTTVVKP</sequence>
<name>A0ABQ8G3J5_9PEZI</name>
<evidence type="ECO:0000259" key="1">
    <source>
        <dbReference type="Pfam" id="PF22893"/>
    </source>
</evidence>
<proteinExistence type="predicted"/>
<gene>
    <name evidence="2" type="ORF">B0J12DRAFT_547334</name>
</gene>
<comment type="caution">
    <text evidence="2">The sequence shown here is derived from an EMBL/GenBank/DDBJ whole genome shotgun (WGS) entry which is preliminary data.</text>
</comment>
<dbReference type="Proteomes" id="UP000774617">
    <property type="component" value="Unassembled WGS sequence"/>
</dbReference>
<evidence type="ECO:0000313" key="3">
    <source>
        <dbReference type="Proteomes" id="UP000774617"/>
    </source>
</evidence>
<keyword evidence="3" id="KW-1185">Reference proteome</keyword>
<dbReference type="EMBL" id="JAGTJR010000022">
    <property type="protein sequence ID" value="KAH7043843.1"/>
    <property type="molecule type" value="Genomic_DNA"/>
</dbReference>
<evidence type="ECO:0000313" key="2">
    <source>
        <dbReference type="EMBL" id="KAH7043843.1"/>
    </source>
</evidence>
<dbReference type="InterPro" id="IPR054464">
    <property type="entry name" value="ULD_fung"/>
</dbReference>